<dbReference type="FunFam" id="1.25.40.470:FF:000004">
    <property type="entry name" value="WD repeat-containing protein 35"/>
    <property type="match status" value="1"/>
</dbReference>
<dbReference type="GO" id="GO:0097730">
    <property type="term" value="C:non-motile cilium"/>
    <property type="evidence" value="ECO:0007669"/>
    <property type="project" value="TreeGrafter"/>
</dbReference>
<dbReference type="Pfam" id="PF23387">
    <property type="entry name" value="TPR_IFT80_172"/>
    <property type="match status" value="1"/>
</dbReference>
<reference evidence="6" key="2">
    <citation type="submission" date="2020-11" db="EMBL/GenBank/DDBJ databases">
        <authorList>
            <person name="McCartney M.A."/>
            <person name="Auch B."/>
            <person name="Kono T."/>
            <person name="Mallez S."/>
            <person name="Becker A."/>
            <person name="Gohl D.M."/>
            <person name="Silverstein K.A.T."/>
            <person name="Koren S."/>
            <person name="Bechman K.B."/>
            <person name="Herman A."/>
            <person name="Abrahante J.E."/>
            <person name="Garbe J."/>
        </authorList>
    </citation>
    <scope>NUCLEOTIDE SEQUENCE</scope>
    <source>
        <strain evidence="6">Duluth1</strain>
        <tissue evidence="6">Whole animal</tissue>
    </source>
</reference>
<evidence type="ECO:0000313" key="6">
    <source>
        <dbReference type="EMBL" id="KAH3709653.1"/>
    </source>
</evidence>
<keyword evidence="7" id="KW-1185">Reference proteome</keyword>
<dbReference type="GO" id="GO:0030991">
    <property type="term" value="C:intraciliary transport particle A"/>
    <property type="evidence" value="ECO:0007669"/>
    <property type="project" value="TreeGrafter"/>
</dbReference>
<dbReference type="InterPro" id="IPR057361">
    <property type="entry name" value="TPR_WDR35"/>
</dbReference>
<dbReference type="EMBL" id="JAIWYP010000014">
    <property type="protein sequence ID" value="KAH3709653.1"/>
    <property type="molecule type" value="Genomic_DNA"/>
</dbReference>
<evidence type="ECO:0000256" key="1">
    <source>
        <dbReference type="ARBA" id="ARBA00022574"/>
    </source>
</evidence>
<dbReference type="InterPro" id="IPR056158">
    <property type="entry name" value="Beta-prop_IFT121_2nd"/>
</dbReference>
<keyword evidence="2" id="KW-0677">Repeat</keyword>
<sequence length="867" mass="98769">MHKAQFPQKEALSVPDPRDGMGTGLKLFRLAIIDISGVLTFFDLDTKMTDPDGKEVIGEHLKFERKDVWDMRWAEDNNELFAMMEKTRMYIFRSLDPEEPILSSGYICQFNDLQIRTVLLDEIMRDPENPAKELMQEMEIKSLRDTRDLLEKIGLPDAQQFIEDNPHPRLWRLLAESALEQLQLKVAEQAFVRCKDFQGIEFVKRLGNLQNENMKQAEVAAYFRRFDEAERKYLDMDRRDLAVSLRKKLGDWFRVVQLLKTGSGGDDLQLEEAWNAIGDYYADRQKWQQAVTYYVQGRNQERLAECYYILEDYTGLEKMVSSLPENHKLLPEIASMFMTVGMCNQAVDAYIKCNHIKTAIDCCVSLNQWNMAIDLAKTHNVREIDSLLAKYAQHLLEKNKIINAIELYRKAGHYLEAAKLLFKIANEQREKKQKPLHIKKLYVLGGLLVEQYHELMKMTSRAKVKDKRGAMASSALAGFLEEDTAAVSDGKLIENAWRGAEAFHFYLLAQRQLQEGYVDLAMKTALGLREYEDVLDPADIYSLLGKSAMKTALRLREYEDVLDPADIYSLLGKSAMKTALGLREYEDVLDPADIYSLLGKSAMKTALGLREYEDVLDPADIYSLLGKSAMKTALGLREYEDVMDPADIYSLLGKSAIKTALRLREYEDVLDPAYIYSLLGKSAMKTALGLREYEDVLDPADIYSLLGKSAMKTALGLREYEDVLDPADIYSLLGNSAMKTALGLREYEDVLDPTDIYSLLGKSAMKTALRLREYEDVLDPADIYSLLGKSAMKTALRLREYEDVLDPADIYSLLGKSAMKTALGLREYEDVLDPTDIYSLLGKSAMKTALGMREYEDELDPADIIHC</sequence>
<dbReference type="Gene3D" id="1.25.40.470">
    <property type="match status" value="1"/>
</dbReference>
<evidence type="ECO:0000259" key="4">
    <source>
        <dbReference type="Pfam" id="PF23390"/>
    </source>
</evidence>
<dbReference type="Pfam" id="PF25768">
    <property type="entry name" value="TPR_IFT121"/>
    <property type="match status" value="1"/>
</dbReference>
<dbReference type="GO" id="GO:1905515">
    <property type="term" value="P:non-motile cilium assembly"/>
    <property type="evidence" value="ECO:0007669"/>
    <property type="project" value="TreeGrafter"/>
</dbReference>
<gene>
    <name evidence="6" type="ORF">DPMN_069116</name>
</gene>
<feature type="domain" description="IFT121-like TPR repeats" evidence="5">
    <location>
        <begin position="494"/>
        <end position="545"/>
    </location>
</feature>
<dbReference type="PANTHER" id="PTHR12764">
    <property type="entry name" value="WD REPEAT DOMAIN-RELATED"/>
    <property type="match status" value="1"/>
</dbReference>
<reference evidence="6" key="1">
    <citation type="journal article" date="2019" name="bioRxiv">
        <title>The Genome of the Zebra Mussel, Dreissena polymorpha: A Resource for Invasive Species Research.</title>
        <authorList>
            <person name="McCartney M.A."/>
            <person name="Auch B."/>
            <person name="Kono T."/>
            <person name="Mallez S."/>
            <person name="Zhang Y."/>
            <person name="Obille A."/>
            <person name="Becker A."/>
            <person name="Abrahante J.E."/>
            <person name="Garbe J."/>
            <person name="Badalamenti J.P."/>
            <person name="Herman A."/>
            <person name="Mangelson H."/>
            <person name="Liachko I."/>
            <person name="Sullivan S."/>
            <person name="Sone E.D."/>
            <person name="Koren S."/>
            <person name="Silverstein K.A.T."/>
            <person name="Beckman K.B."/>
            <person name="Gohl D.M."/>
        </authorList>
    </citation>
    <scope>NUCLEOTIDE SEQUENCE</scope>
    <source>
        <strain evidence="6">Duluth1</strain>
        <tissue evidence="6">Whole animal</tissue>
    </source>
</reference>
<dbReference type="GO" id="GO:0035721">
    <property type="term" value="P:intraciliary retrograde transport"/>
    <property type="evidence" value="ECO:0007669"/>
    <property type="project" value="TreeGrafter"/>
</dbReference>
<dbReference type="InterPro" id="IPR039857">
    <property type="entry name" value="Ift122/121"/>
</dbReference>
<comment type="caution">
    <text evidence="6">The sequence shown here is derived from an EMBL/GenBank/DDBJ whole genome shotgun (WGS) entry which is preliminary data.</text>
</comment>
<dbReference type="InterPro" id="IPR056157">
    <property type="entry name" value="TPR_IFT80_172_dom"/>
</dbReference>
<feature type="domain" description="IFT80/172/WDR35 TPR" evidence="3">
    <location>
        <begin position="170"/>
        <end position="258"/>
    </location>
</feature>
<evidence type="ECO:0000259" key="3">
    <source>
        <dbReference type="Pfam" id="PF23387"/>
    </source>
</evidence>
<dbReference type="InterPro" id="IPR057979">
    <property type="entry name" value="TPR_IFT121"/>
</dbReference>
<dbReference type="PANTHER" id="PTHR12764:SF5">
    <property type="entry name" value="LD29485P"/>
    <property type="match status" value="1"/>
</dbReference>
<feature type="domain" description="IFT121 second beta-propeller" evidence="4">
    <location>
        <begin position="29"/>
        <end position="139"/>
    </location>
</feature>
<keyword evidence="1" id="KW-0853">WD repeat</keyword>
<dbReference type="GO" id="GO:0061512">
    <property type="term" value="P:protein localization to cilium"/>
    <property type="evidence" value="ECO:0007669"/>
    <property type="project" value="TreeGrafter"/>
</dbReference>
<evidence type="ECO:0000313" key="7">
    <source>
        <dbReference type="Proteomes" id="UP000828390"/>
    </source>
</evidence>
<protein>
    <submittedName>
        <fullName evidence="6">Uncharacterized protein</fullName>
    </submittedName>
</protein>
<name>A0A9D4BWY6_DREPO</name>
<proteinExistence type="predicted"/>
<dbReference type="Proteomes" id="UP000828390">
    <property type="component" value="Unassembled WGS sequence"/>
</dbReference>
<accession>A0A9D4BWY6</accession>
<evidence type="ECO:0000259" key="5">
    <source>
        <dbReference type="Pfam" id="PF25768"/>
    </source>
</evidence>
<dbReference type="Pfam" id="PF23390">
    <property type="entry name" value="Beta-prop_WDR35_2nd"/>
    <property type="match status" value="1"/>
</dbReference>
<dbReference type="AlphaFoldDB" id="A0A9D4BWY6"/>
<dbReference type="Pfam" id="PF25170">
    <property type="entry name" value="TPR_WDR35"/>
    <property type="match status" value="1"/>
</dbReference>
<organism evidence="6 7">
    <name type="scientific">Dreissena polymorpha</name>
    <name type="common">Zebra mussel</name>
    <name type="synonym">Mytilus polymorpha</name>
    <dbReference type="NCBI Taxonomy" id="45954"/>
    <lineage>
        <taxon>Eukaryota</taxon>
        <taxon>Metazoa</taxon>
        <taxon>Spiralia</taxon>
        <taxon>Lophotrochozoa</taxon>
        <taxon>Mollusca</taxon>
        <taxon>Bivalvia</taxon>
        <taxon>Autobranchia</taxon>
        <taxon>Heteroconchia</taxon>
        <taxon>Euheterodonta</taxon>
        <taxon>Imparidentia</taxon>
        <taxon>Neoheterodontei</taxon>
        <taxon>Myida</taxon>
        <taxon>Dreissenoidea</taxon>
        <taxon>Dreissenidae</taxon>
        <taxon>Dreissena</taxon>
    </lineage>
</organism>
<evidence type="ECO:0000256" key="2">
    <source>
        <dbReference type="ARBA" id="ARBA00022737"/>
    </source>
</evidence>